<dbReference type="RefSeq" id="WP_165641342.1">
    <property type="nucleotide sequence ID" value="NZ_JAAITT010000005.1"/>
</dbReference>
<evidence type="ECO:0000256" key="2">
    <source>
        <dbReference type="ARBA" id="ARBA00023015"/>
    </source>
</evidence>
<keyword evidence="2" id="KW-0805">Transcription regulation</keyword>
<dbReference type="FunFam" id="1.10.10.10:FF:000001">
    <property type="entry name" value="LysR family transcriptional regulator"/>
    <property type="match status" value="1"/>
</dbReference>
<dbReference type="Pfam" id="PF00126">
    <property type="entry name" value="HTH_1"/>
    <property type="match status" value="1"/>
</dbReference>
<organism evidence="6 9">
    <name type="scientific">Enterocloster aldenensis</name>
    <dbReference type="NCBI Taxonomy" id="358742"/>
    <lineage>
        <taxon>Bacteria</taxon>
        <taxon>Bacillati</taxon>
        <taxon>Bacillota</taxon>
        <taxon>Clostridia</taxon>
        <taxon>Lachnospirales</taxon>
        <taxon>Lachnospiraceae</taxon>
        <taxon>Enterocloster</taxon>
    </lineage>
</organism>
<dbReference type="GO" id="GO:0003700">
    <property type="term" value="F:DNA-binding transcription factor activity"/>
    <property type="evidence" value="ECO:0007669"/>
    <property type="project" value="InterPro"/>
</dbReference>
<feature type="domain" description="HTH lysR-type" evidence="5">
    <location>
        <begin position="1"/>
        <end position="58"/>
    </location>
</feature>
<evidence type="ECO:0000256" key="3">
    <source>
        <dbReference type="ARBA" id="ARBA00023125"/>
    </source>
</evidence>
<dbReference type="PROSITE" id="PS50931">
    <property type="entry name" value="HTH_LYSR"/>
    <property type="match status" value="1"/>
</dbReference>
<dbReference type="InterPro" id="IPR005119">
    <property type="entry name" value="LysR_subst-bd"/>
</dbReference>
<keyword evidence="8" id="KW-1185">Reference proteome</keyword>
<evidence type="ECO:0000313" key="8">
    <source>
        <dbReference type="Proteomes" id="UP000669239"/>
    </source>
</evidence>
<evidence type="ECO:0000313" key="9">
    <source>
        <dbReference type="Proteomes" id="UP001299608"/>
    </source>
</evidence>
<dbReference type="InterPro" id="IPR000847">
    <property type="entry name" value="LysR_HTH_N"/>
</dbReference>
<dbReference type="InterPro" id="IPR036390">
    <property type="entry name" value="WH_DNA-bd_sf"/>
</dbReference>
<protein>
    <submittedName>
        <fullName evidence="6">LysR family transcriptional regulator</fullName>
    </submittedName>
</protein>
<dbReference type="Proteomes" id="UP000669239">
    <property type="component" value="Unassembled WGS sequence"/>
</dbReference>
<evidence type="ECO:0000313" key="7">
    <source>
        <dbReference type="EMBL" id="NSJ48066.1"/>
    </source>
</evidence>
<dbReference type="InterPro" id="IPR050950">
    <property type="entry name" value="HTH-type_LysR_regulators"/>
</dbReference>
<proteinExistence type="inferred from homology"/>
<evidence type="ECO:0000313" key="6">
    <source>
        <dbReference type="EMBL" id="MCG4746567.1"/>
    </source>
</evidence>
<sequence length="308" mass="34603">MDIKQLRYFVGIVEANGFSEAAKKLYVSQPTLSKAMKHLEENLGVQLIYMSGKKVQITDCGRQLYAMAKGVIEQHDSIFRAMHDLTSLQKGVIRVGIPPIIGTCVFPSLIAGFIGLYPGIEFQIDQHGAKHIQLLVDKGELDVGFTICPVITGAFDVVPVVEDKNVLVVSTQHQLAGCGRVRYEQLRNEKFVLLGEEYMLNSNIVNGCREAGFEPRVLVEASQWDFIVQLVKINMGISIIPRRILDMYPEPSIAQVDIEHPSSLWRVVMVTKKNQYLSFAVQTFVTYMKEQATAIFHPDFDCEIIQNP</sequence>
<dbReference type="InterPro" id="IPR036388">
    <property type="entry name" value="WH-like_DNA-bd_sf"/>
</dbReference>
<accession>A0AAW5BXH2</accession>
<name>A0AAW5BXH2_9FIRM</name>
<keyword evidence="4" id="KW-0804">Transcription</keyword>
<comment type="caution">
    <text evidence="6">The sequence shown here is derived from an EMBL/GenBank/DDBJ whole genome shotgun (WGS) entry which is preliminary data.</text>
</comment>
<dbReference type="AlphaFoldDB" id="A0AAW5BXH2"/>
<reference evidence="7 8" key="1">
    <citation type="journal article" date="2020" name="Cell Host Microbe">
        <title>Functional and Genomic Variation between Human-Derived Isolates of Lachnospiraceae Reveals Inter- and Intra-Species Diversity.</title>
        <authorList>
            <person name="Sorbara M.T."/>
            <person name="Littmann E.R."/>
            <person name="Fontana E."/>
            <person name="Moody T.U."/>
            <person name="Kohout C.E."/>
            <person name="Gjonbalaj M."/>
            <person name="Eaton V."/>
            <person name="Seok R."/>
            <person name="Leiner I.M."/>
            <person name="Pamer E.G."/>
        </authorList>
    </citation>
    <scope>NUCLEOTIDE SEQUENCE [LARGE SCALE GENOMIC DNA]</scope>
    <source>
        <strain evidence="7 8">MSK.1.17</strain>
    </source>
</reference>
<dbReference type="Gene3D" id="3.40.190.290">
    <property type="match status" value="1"/>
</dbReference>
<dbReference type="SUPFAM" id="SSF53850">
    <property type="entry name" value="Periplasmic binding protein-like II"/>
    <property type="match status" value="1"/>
</dbReference>
<dbReference type="GO" id="GO:0005829">
    <property type="term" value="C:cytosol"/>
    <property type="evidence" value="ECO:0007669"/>
    <property type="project" value="TreeGrafter"/>
</dbReference>
<comment type="similarity">
    <text evidence="1">Belongs to the LysR transcriptional regulatory family.</text>
</comment>
<dbReference type="GO" id="GO:0003677">
    <property type="term" value="F:DNA binding"/>
    <property type="evidence" value="ECO:0007669"/>
    <property type="project" value="UniProtKB-KW"/>
</dbReference>
<evidence type="ECO:0000259" key="5">
    <source>
        <dbReference type="PROSITE" id="PS50931"/>
    </source>
</evidence>
<dbReference type="Proteomes" id="UP001299608">
    <property type="component" value="Unassembled WGS sequence"/>
</dbReference>
<reference evidence="6" key="3">
    <citation type="submission" date="2022-01" db="EMBL/GenBank/DDBJ databases">
        <title>Collection of gut derived symbiotic bacterial strains cultured from healthy donors.</title>
        <authorList>
            <person name="Lin H."/>
            <person name="Kohout C."/>
            <person name="Waligurski E."/>
            <person name="Pamer E.G."/>
        </authorList>
    </citation>
    <scope>NUCLEOTIDE SEQUENCE</scope>
    <source>
        <strain evidence="6">DFI.6.55</strain>
    </source>
</reference>
<evidence type="ECO:0000256" key="4">
    <source>
        <dbReference type="ARBA" id="ARBA00023163"/>
    </source>
</evidence>
<dbReference type="PRINTS" id="PR00039">
    <property type="entry name" value="HTHLYSR"/>
</dbReference>
<dbReference type="EMBL" id="JAKNGE010000016">
    <property type="protein sequence ID" value="MCG4746567.1"/>
    <property type="molecule type" value="Genomic_DNA"/>
</dbReference>
<dbReference type="Pfam" id="PF03466">
    <property type="entry name" value="LysR_substrate"/>
    <property type="match status" value="1"/>
</dbReference>
<dbReference type="PANTHER" id="PTHR30419:SF8">
    <property type="entry name" value="NITROGEN ASSIMILATION TRANSCRIPTIONAL ACTIVATOR-RELATED"/>
    <property type="match status" value="1"/>
</dbReference>
<dbReference type="SUPFAM" id="SSF46785">
    <property type="entry name" value="Winged helix' DNA-binding domain"/>
    <property type="match status" value="1"/>
</dbReference>
<keyword evidence="3" id="KW-0238">DNA-binding</keyword>
<dbReference type="EMBL" id="JAAITT010000005">
    <property type="protein sequence ID" value="NSJ48066.1"/>
    <property type="molecule type" value="Genomic_DNA"/>
</dbReference>
<evidence type="ECO:0000256" key="1">
    <source>
        <dbReference type="ARBA" id="ARBA00009437"/>
    </source>
</evidence>
<reference evidence="7" key="2">
    <citation type="submission" date="2020-02" db="EMBL/GenBank/DDBJ databases">
        <authorList>
            <person name="Littmann E."/>
            <person name="Sorbara M."/>
        </authorList>
    </citation>
    <scope>NUCLEOTIDE SEQUENCE</scope>
    <source>
        <strain evidence="7">MSK.1.17</strain>
    </source>
</reference>
<dbReference type="Gene3D" id="1.10.10.10">
    <property type="entry name" value="Winged helix-like DNA-binding domain superfamily/Winged helix DNA-binding domain"/>
    <property type="match status" value="1"/>
</dbReference>
<gene>
    <name evidence="7" type="ORF">G5B36_05050</name>
    <name evidence="6" type="ORF">L0N08_14185</name>
</gene>
<dbReference type="PANTHER" id="PTHR30419">
    <property type="entry name" value="HTH-TYPE TRANSCRIPTIONAL REGULATOR YBHD"/>
    <property type="match status" value="1"/>
</dbReference>